<name>A0A097QSB6_9EURY</name>
<protein>
    <submittedName>
        <fullName evidence="1">Uncharacterized protein</fullName>
    </submittedName>
</protein>
<keyword evidence="2" id="KW-1185">Reference proteome</keyword>
<dbReference type="EMBL" id="CP008887">
    <property type="protein sequence ID" value="AIU69362.1"/>
    <property type="molecule type" value="Genomic_DNA"/>
</dbReference>
<organism evidence="1 2">
    <name type="scientific">Thermococcus eurythermalis</name>
    <dbReference type="NCBI Taxonomy" id="1505907"/>
    <lineage>
        <taxon>Archaea</taxon>
        <taxon>Methanobacteriati</taxon>
        <taxon>Methanobacteriota</taxon>
        <taxon>Thermococci</taxon>
        <taxon>Thermococcales</taxon>
        <taxon>Thermococcaceae</taxon>
        <taxon>Thermococcus</taxon>
    </lineage>
</organism>
<gene>
    <name evidence="1" type="ORF">TEU_02820</name>
</gene>
<evidence type="ECO:0000313" key="2">
    <source>
        <dbReference type="Proteomes" id="UP000029980"/>
    </source>
</evidence>
<sequence>MRDGLITRVLFWKYIYPLVKMAGIKIIGASHAGRLARELAGEGALKSESTERYFAEFLLGGRRCRVTHEYKTGEIFVWFEEKAAVSVLKRILGLTQYLGKALVVGILPGRELPKEAFIEVPGGRIGITHAGEGLWIGWDGTNWLFSATVQGIAELIEILEAGR</sequence>
<dbReference type="HOGENOM" id="CLU_146470_0_0_2"/>
<evidence type="ECO:0000313" key="1">
    <source>
        <dbReference type="EMBL" id="AIU69362.1"/>
    </source>
</evidence>
<dbReference type="STRING" id="1505907.TEU_02820"/>
<proteinExistence type="predicted"/>
<dbReference type="Proteomes" id="UP000029980">
    <property type="component" value="Chromosome"/>
</dbReference>
<dbReference type="AlphaFoldDB" id="A0A097QSB6"/>
<dbReference type="KEGG" id="teu:TEU_02820"/>
<accession>A0A097QSB6</accession>
<reference evidence="1 2" key="1">
    <citation type="journal article" date="2015" name="Int. J. Syst. Evol. Microbiol.">
        <title>Thermococcus eurythermalis sp. nov., a conditional piezophilic hyperthermophilic archaeon with a wide temperature range isolated from an oil-immersed chimney in the Guaymas Basin.</title>
        <authorList>
            <person name="Zhao W."/>
            <person name="Zeng X."/>
            <person name="Xiao X."/>
        </authorList>
    </citation>
    <scope>NUCLEOTIDE SEQUENCE [LARGE SCALE GENOMIC DNA]</scope>
    <source>
        <strain evidence="1 2">A501</strain>
    </source>
</reference>